<dbReference type="PANTHER" id="PTHR43421:SF1">
    <property type="entry name" value="METALLOPROTEASE PMBA"/>
    <property type="match status" value="1"/>
</dbReference>
<feature type="domain" description="Metalloprotease TldD/E C-terminal" evidence="1">
    <location>
        <begin position="246"/>
        <end position="446"/>
    </location>
</feature>
<dbReference type="InterPro" id="IPR047657">
    <property type="entry name" value="PmbA"/>
</dbReference>
<comment type="caution">
    <text evidence="2">The sequence shown here is derived from an EMBL/GenBank/DDBJ whole genome shotgun (WGS) entry which is preliminary data.</text>
</comment>
<accession>A0ABT3MQR4</accession>
<keyword evidence="3" id="KW-1185">Reference proteome</keyword>
<sequence>MSQSSNHPGFNQGCQNHSCYDQSCPLSYAMEQLRLAGFEKTQCSLSSDYRQELNVENGAITLLRSGSDRELYLSGIIDQKKASLSINDLSHDSIDSAVAELLLMAKGSEADDAYTIAPAQPTGVFSAGPQLADLEAMYDSLKAFLAHLKQNHPSIVMTECSLDYTRIHSRMVNSNGIDFTETRGNYNGSLMFNAKNDHDITSLNYTGFTTFTLDKPFHQFGSIEQLLRSSQAEFRAQPLPKKFTGDLIITPDAMDDFIGFLVGSVTDAPLIANISLYKDKLHEAVTSPCLTLKSLPLDSTMPNGYPFTSDGFQAENLTLLNNGVLESFLLTDYGARKTGLKKAVNEGGCMVLEPGEQTLADIIANTREGVILGRLSGGTPADKGDFSGVAKNSYYIKDGQIQFPLTETMVSGNMATLLRSIVAVSKDVVDFGDSCYPWLKATKVNFS</sequence>
<name>A0ABT3MQR4_9GAMM</name>
<dbReference type="PANTHER" id="PTHR43421">
    <property type="entry name" value="METALLOPROTEASE PMBA"/>
    <property type="match status" value="1"/>
</dbReference>
<dbReference type="Gene3D" id="3.30.2290.10">
    <property type="entry name" value="PmbA/TldD superfamily"/>
    <property type="match status" value="1"/>
</dbReference>
<dbReference type="Pfam" id="PF19289">
    <property type="entry name" value="PmbA_TldD_3rd"/>
    <property type="match status" value="1"/>
</dbReference>
<evidence type="ECO:0000313" key="2">
    <source>
        <dbReference type="EMBL" id="MCW7551709.1"/>
    </source>
</evidence>
<evidence type="ECO:0000313" key="3">
    <source>
        <dbReference type="Proteomes" id="UP001209854"/>
    </source>
</evidence>
<dbReference type="InterPro" id="IPR035068">
    <property type="entry name" value="TldD/PmbA_N"/>
</dbReference>
<reference evidence="2 3" key="1">
    <citation type="submission" date="2022-10" db="EMBL/GenBank/DDBJ databases">
        <title>High-quality genome sequences of two octocoral-associated bacteria, Endozoicomonas euniceicola EF212 and Endozoicomonas gorgoniicola PS125.</title>
        <authorList>
            <person name="Chiou Y.-J."/>
            <person name="Chen Y.-H."/>
        </authorList>
    </citation>
    <scope>NUCLEOTIDE SEQUENCE [LARGE SCALE GENOMIC DNA]</scope>
    <source>
        <strain evidence="2 3">PS125</strain>
    </source>
</reference>
<evidence type="ECO:0000259" key="1">
    <source>
        <dbReference type="Pfam" id="PF19289"/>
    </source>
</evidence>
<dbReference type="Proteomes" id="UP001209854">
    <property type="component" value="Unassembled WGS sequence"/>
</dbReference>
<dbReference type="SUPFAM" id="SSF111283">
    <property type="entry name" value="Putative modulator of DNA gyrase, PmbA/TldD"/>
    <property type="match status" value="1"/>
</dbReference>
<organism evidence="2 3">
    <name type="scientific">Endozoicomonas gorgoniicola</name>
    <dbReference type="NCBI Taxonomy" id="1234144"/>
    <lineage>
        <taxon>Bacteria</taxon>
        <taxon>Pseudomonadati</taxon>
        <taxon>Pseudomonadota</taxon>
        <taxon>Gammaproteobacteria</taxon>
        <taxon>Oceanospirillales</taxon>
        <taxon>Endozoicomonadaceae</taxon>
        <taxon>Endozoicomonas</taxon>
    </lineage>
</organism>
<gene>
    <name evidence="2" type="ORF">NX722_03425</name>
</gene>
<protein>
    <submittedName>
        <fullName evidence="2">TldD/PmbA family protein</fullName>
    </submittedName>
</protein>
<dbReference type="EMBL" id="JAPFCC010000001">
    <property type="protein sequence ID" value="MCW7551709.1"/>
    <property type="molecule type" value="Genomic_DNA"/>
</dbReference>
<dbReference type="RefSeq" id="WP_262566720.1">
    <property type="nucleotide sequence ID" value="NZ_JAPFCC010000001.1"/>
</dbReference>
<proteinExistence type="predicted"/>
<dbReference type="InterPro" id="IPR045569">
    <property type="entry name" value="Metalloprtase-TldD/E_C"/>
</dbReference>
<dbReference type="InterPro" id="IPR036059">
    <property type="entry name" value="TldD/PmbA_sf"/>
</dbReference>